<evidence type="ECO:0000313" key="2">
    <source>
        <dbReference type="EnsemblMetazoa" id="CJA09754.1"/>
    </source>
</evidence>
<keyword evidence="3" id="KW-1185">Reference proteome</keyword>
<name>A0A8R1HVH7_CAEJA</name>
<dbReference type="InterPro" id="IPR049040">
    <property type="entry name" value="RMC1_N"/>
</dbReference>
<evidence type="ECO:0000259" key="1">
    <source>
        <dbReference type="Pfam" id="PF21029"/>
    </source>
</evidence>
<feature type="domain" description="Regulator of MON1-CCZ1 complex N-terminal" evidence="1">
    <location>
        <begin position="26"/>
        <end position="124"/>
    </location>
</feature>
<dbReference type="PANTHER" id="PTHR12897:SF4">
    <property type="entry name" value="REGULATOR OF MON1-CCZ1 COMPLEX"/>
    <property type="match status" value="1"/>
</dbReference>
<dbReference type="GO" id="GO:0031902">
    <property type="term" value="C:late endosome membrane"/>
    <property type="evidence" value="ECO:0007669"/>
    <property type="project" value="TreeGrafter"/>
</dbReference>
<dbReference type="AlphaFoldDB" id="A0A8R1HVH7"/>
<dbReference type="GO" id="GO:0035658">
    <property type="term" value="C:Mon1-Ccz1 complex"/>
    <property type="evidence" value="ECO:0007669"/>
    <property type="project" value="InterPro"/>
</dbReference>
<reference evidence="2" key="2">
    <citation type="submission" date="2022-06" db="UniProtKB">
        <authorList>
            <consortium name="EnsemblMetazoa"/>
        </authorList>
    </citation>
    <scope>IDENTIFICATION</scope>
    <source>
        <strain evidence="2">DF5081</strain>
    </source>
</reference>
<dbReference type="GO" id="GO:0010506">
    <property type="term" value="P:regulation of autophagy"/>
    <property type="evidence" value="ECO:0007669"/>
    <property type="project" value="InterPro"/>
</dbReference>
<dbReference type="EnsemblMetazoa" id="CJA09754.1">
    <property type="protein sequence ID" value="CJA09754.1"/>
    <property type="gene ID" value="WBGene00128957"/>
</dbReference>
<protein>
    <recommendedName>
        <fullName evidence="1">Regulator of MON1-CCZ1 complex N-terminal domain-containing protein</fullName>
    </recommendedName>
</protein>
<proteinExistence type="predicted"/>
<sequence length="125" mass="14004">MLELGATFIPFEPDRSAHDGNITRNFFDCSSQRICTMRNNGALGLTSKSLKCEKIINIRTKDRGEPSTVKFSPDGRLCAMQRATNSADVIFLEKTENSLCIELTVMTKSKEPLLAVEWVTNNQVF</sequence>
<dbReference type="GO" id="GO:0005765">
    <property type="term" value="C:lysosomal membrane"/>
    <property type="evidence" value="ECO:0007669"/>
    <property type="project" value="TreeGrafter"/>
</dbReference>
<organism evidence="2 3">
    <name type="scientific">Caenorhabditis japonica</name>
    <dbReference type="NCBI Taxonomy" id="281687"/>
    <lineage>
        <taxon>Eukaryota</taxon>
        <taxon>Metazoa</taxon>
        <taxon>Ecdysozoa</taxon>
        <taxon>Nematoda</taxon>
        <taxon>Chromadorea</taxon>
        <taxon>Rhabditida</taxon>
        <taxon>Rhabditina</taxon>
        <taxon>Rhabditomorpha</taxon>
        <taxon>Rhabditoidea</taxon>
        <taxon>Rhabditidae</taxon>
        <taxon>Peloderinae</taxon>
        <taxon>Caenorhabditis</taxon>
    </lineage>
</organism>
<accession>A0A8R1HVH7</accession>
<dbReference type="PANTHER" id="PTHR12897">
    <property type="entry name" value="COLON CANCER-ASSOCIATED PROTEIN MIC1"/>
    <property type="match status" value="1"/>
</dbReference>
<reference evidence="3" key="1">
    <citation type="submission" date="2010-08" db="EMBL/GenBank/DDBJ databases">
        <authorList>
            <consortium name="Caenorhabditis japonica Sequencing Consortium"/>
            <person name="Wilson R.K."/>
        </authorList>
    </citation>
    <scope>NUCLEOTIDE SEQUENCE [LARGE SCALE GENOMIC DNA]</scope>
    <source>
        <strain evidence="3">DF5081</strain>
    </source>
</reference>
<dbReference type="Pfam" id="PF21029">
    <property type="entry name" value="RMC1_N"/>
    <property type="match status" value="1"/>
</dbReference>
<dbReference type="InterPro" id="IPR040371">
    <property type="entry name" value="RMC1"/>
</dbReference>
<evidence type="ECO:0000313" key="3">
    <source>
        <dbReference type="Proteomes" id="UP000005237"/>
    </source>
</evidence>
<dbReference type="Proteomes" id="UP000005237">
    <property type="component" value="Unassembled WGS sequence"/>
</dbReference>